<dbReference type="CDD" id="cd05013">
    <property type="entry name" value="SIS_RpiR"/>
    <property type="match status" value="1"/>
</dbReference>
<dbReference type="GO" id="GO:0097367">
    <property type="term" value="F:carbohydrate derivative binding"/>
    <property type="evidence" value="ECO:0007669"/>
    <property type="project" value="InterPro"/>
</dbReference>
<evidence type="ECO:0008006" key="7">
    <source>
        <dbReference type="Google" id="ProtNLM"/>
    </source>
</evidence>
<dbReference type="InterPro" id="IPR036388">
    <property type="entry name" value="WH-like_DNA-bd_sf"/>
</dbReference>
<feature type="domain" description="HTH rpiR-type" evidence="4">
    <location>
        <begin position="2"/>
        <end position="78"/>
    </location>
</feature>
<dbReference type="AlphaFoldDB" id="A0A3B1C4H8"/>
<dbReference type="Pfam" id="PF01418">
    <property type="entry name" value="HTH_6"/>
    <property type="match status" value="1"/>
</dbReference>
<evidence type="ECO:0000256" key="3">
    <source>
        <dbReference type="ARBA" id="ARBA00023163"/>
    </source>
</evidence>
<evidence type="ECO:0000256" key="1">
    <source>
        <dbReference type="ARBA" id="ARBA00023015"/>
    </source>
</evidence>
<dbReference type="Gene3D" id="1.10.10.10">
    <property type="entry name" value="Winged helix-like DNA-binding domain superfamily/Winged helix DNA-binding domain"/>
    <property type="match status" value="1"/>
</dbReference>
<dbReference type="InterPro" id="IPR000281">
    <property type="entry name" value="HTH_RpiR"/>
</dbReference>
<dbReference type="InterPro" id="IPR001347">
    <property type="entry name" value="SIS_dom"/>
</dbReference>
<dbReference type="Gene3D" id="3.40.50.10490">
    <property type="entry name" value="Glucose-6-phosphate isomerase like protein, domain 1"/>
    <property type="match status" value="1"/>
</dbReference>
<proteinExistence type="predicted"/>
<gene>
    <name evidence="6" type="ORF">MNBD_IGNAVI01-47</name>
</gene>
<dbReference type="PROSITE" id="PS51464">
    <property type="entry name" value="SIS"/>
    <property type="match status" value="1"/>
</dbReference>
<dbReference type="InterPro" id="IPR046348">
    <property type="entry name" value="SIS_dom_sf"/>
</dbReference>
<dbReference type="PROSITE" id="PS51071">
    <property type="entry name" value="HTH_RPIR"/>
    <property type="match status" value="1"/>
</dbReference>
<reference evidence="6" key="1">
    <citation type="submission" date="2018-06" db="EMBL/GenBank/DDBJ databases">
        <authorList>
            <person name="Zhirakovskaya E."/>
        </authorList>
    </citation>
    <scope>NUCLEOTIDE SEQUENCE</scope>
</reference>
<dbReference type="Pfam" id="PF01380">
    <property type="entry name" value="SIS"/>
    <property type="match status" value="1"/>
</dbReference>
<protein>
    <recommendedName>
        <fullName evidence="7">Transcriptional regulator, RpiR family</fullName>
    </recommendedName>
</protein>
<dbReference type="InterPro" id="IPR035472">
    <property type="entry name" value="RpiR-like_SIS"/>
</dbReference>
<keyword evidence="3" id="KW-0804">Transcription</keyword>
<dbReference type="PANTHER" id="PTHR30514:SF1">
    <property type="entry name" value="HTH-TYPE TRANSCRIPTIONAL REGULATOR HEXR-RELATED"/>
    <property type="match status" value="1"/>
</dbReference>
<keyword evidence="2" id="KW-0238">DNA-binding</keyword>
<evidence type="ECO:0000259" key="5">
    <source>
        <dbReference type="PROSITE" id="PS51464"/>
    </source>
</evidence>
<dbReference type="SUPFAM" id="SSF46689">
    <property type="entry name" value="Homeodomain-like"/>
    <property type="match status" value="1"/>
</dbReference>
<dbReference type="GO" id="GO:0003700">
    <property type="term" value="F:DNA-binding transcription factor activity"/>
    <property type="evidence" value="ECO:0007669"/>
    <property type="project" value="InterPro"/>
</dbReference>
<accession>A0A3B1C4H8</accession>
<dbReference type="GO" id="GO:0003677">
    <property type="term" value="F:DNA binding"/>
    <property type="evidence" value="ECO:0007669"/>
    <property type="project" value="UniProtKB-KW"/>
</dbReference>
<evidence type="ECO:0000256" key="2">
    <source>
        <dbReference type="ARBA" id="ARBA00023125"/>
    </source>
</evidence>
<dbReference type="PANTHER" id="PTHR30514">
    <property type="entry name" value="GLUCOKINASE"/>
    <property type="match status" value="1"/>
</dbReference>
<dbReference type="InterPro" id="IPR047640">
    <property type="entry name" value="RpiR-like"/>
</dbReference>
<dbReference type="EMBL" id="UOGD01000290">
    <property type="protein sequence ID" value="VAX25079.1"/>
    <property type="molecule type" value="Genomic_DNA"/>
</dbReference>
<dbReference type="InterPro" id="IPR009057">
    <property type="entry name" value="Homeodomain-like_sf"/>
</dbReference>
<keyword evidence="1" id="KW-0805">Transcription regulation</keyword>
<dbReference type="SUPFAM" id="SSF53697">
    <property type="entry name" value="SIS domain"/>
    <property type="match status" value="1"/>
</dbReference>
<feature type="domain" description="SIS" evidence="5">
    <location>
        <begin position="122"/>
        <end position="262"/>
    </location>
</feature>
<name>A0A3B1C4H8_9ZZZZ</name>
<evidence type="ECO:0000313" key="6">
    <source>
        <dbReference type="EMBL" id="VAX25079.1"/>
    </source>
</evidence>
<organism evidence="6">
    <name type="scientific">hydrothermal vent metagenome</name>
    <dbReference type="NCBI Taxonomy" id="652676"/>
    <lineage>
        <taxon>unclassified sequences</taxon>
        <taxon>metagenomes</taxon>
        <taxon>ecological metagenomes</taxon>
    </lineage>
</organism>
<sequence length="265" mass="29183">MKSPLYLINKRFNTLRKSEKRVAEFVQKHLDEAVLLTTQGLADRCDTSDATVIRFCRSLGYKTFNEFKTALVPELLHSGESILKGIGEEGAPQKIKETFLHNIHQQIDTTVINIDFSDLKEVASQIIEAKRIIIIGIGGAAGVAYIFNDSLGGLGIYSNYINDRSIIQNIIPTLNSSDVVIGISHSGETEEIVSAIKVAHEYGSITIALTNFSPSPLNNNSKYTLLTSVPNNLLGSFSCQSRISELTILELLLIEIKKQLSSKKT</sequence>
<dbReference type="GO" id="GO:1901135">
    <property type="term" value="P:carbohydrate derivative metabolic process"/>
    <property type="evidence" value="ECO:0007669"/>
    <property type="project" value="InterPro"/>
</dbReference>
<evidence type="ECO:0000259" key="4">
    <source>
        <dbReference type="PROSITE" id="PS51071"/>
    </source>
</evidence>